<evidence type="ECO:0000256" key="1">
    <source>
        <dbReference type="ARBA" id="ARBA00022481"/>
    </source>
</evidence>
<dbReference type="PRINTS" id="PR00813">
    <property type="entry name" value="BCTERIALGSPG"/>
</dbReference>
<keyword evidence="4" id="KW-1185">Reference proteome</keyword>
<dbReference type="GO" id="GO:0015628">
    <property type="term" value="P:protein secretion by the type II secretion system"/>
    <property type="evidence" value="ECO:0007669"/>
    <property type="project" value="InterPro"/>
</dbReference>
<keyword evidence="2" id="KW-1133">Transmembrane helix</keyword>
<dbReference type="AlphaFoldDB" id="A0A7C9TQR5"/>
<dbReference type="InterPro" id="IPR012902">
    <property type="entry name" value="N_methyl_site"/>
</dbReference>
<feature type="transmembrane region" description="Helical" evidence="2">
    <location>
        <begin position="21"/>
        <end position="47"/>
    </location>
</feature>
<keyword evidence="2" id="KW-0472">Membrane</keyword>
<dbReference type="RefSeq" id="WP_163472881.1">
    <property type="nucleotide sequence ID" value="NZ_JAAGWZ010000002.1"/>
</dbReference>
<keyword evidence="1" id="KW-0488">Methylation</keyword>
<dbReference type="GO" id="GO:0015627">
    <property type="term" value="C:type II protein secretion system complex"/>
    <property type="evidence" value="ECO:0007669"/>
    <property type="project" value="InterPro"/>
</dbReference>
<dbReference type="Pfam" id="PF07963">
    <property type="entry name" value="N_methyl"/>
    <property type="match status" value="1"/>
</dbReference>
<dbReference type="PROSITE" id="PS00409">
    <property type="entry name" value="PROKAR_NTER_METHYL"/>
    <property type="match status" value="1"/>
</dbReference>
<dbReference type="SUPFAM" id="SSF54523">
    <property type="entry name" value="Pili subunits"/>
    <property type="match status" value="1"/>
</dbReference>
<dbReference type="InterPro" id="IPR000983">
    <property type="entry name" value="Bac_GSPG_pilin"/>
</dbReference>
<dbReference type="Gene3D" id="3.30.700.10">
    <property type="entry name" value="Glycoprotein, Type 4 Pilin"/>
    <property type="match status" value="1"/>
</dbReference>
<keyword evidence="2" id="KW-0812">Transmembrane</keyword>
<evidence type="ECO:0000313" key="3">
    <source>
        <dbReference type="EMBL" id="NEM91199.1"/>
    </source>
</evidence>
<dbReference type="Proteomes" id="UP000479756">
    <property type="component" value="Unassembled WGS sequence"/>
</dbReference>
<evidence type="ECO:0000256" key="2">
    <source>
        <dbReference type="SAM" id="Phobius"/>
    </source>
</evidence>
<name>A0A7C9TQR5_9MICO</name>
<sequence length="145" mass="15207">MIRIMKALNTRLDSLKKNDDKGFTLIELLVVVIIIGILAAIAIPIYLGVQNSSKDAAVQTDVTNAKIAVIAWETDNPTATAFPTTGLTTATFGKYGMTQSTNTSNLTFSGTLAFPSFCIAGTGTTTTVFYVTDSGGATKTKPTGC</sequence>
<dbReference type="EMBL" id="JAAGWZ010000002">
    <property type="protein sequence ID" value="NEM91199.1"/>
    <property type="molecule type" value="Genomic_DNA"/>
</dbReference>
<dbReference type="InterPro" id="IPR045584">
    <property type="entry name" value="Pilin-like"/>
</dbReference>
<dbReference type="NCBIfam" id="TIGR02532">
    <property type="entry name" value="IV_pilin_GFxxxE"/>
    <property type="match status" value="1"/>
</dbReference>
<evidence type="ECO:0000313" key="4">
    <source>
        <dbReference type="Proteomes" id="UP000479756"/>
    </source>
</evidence>
<comment type="caution">
    <text evidence="3">The sequence shown here is derived from an EMBL/GenBank/DDBJ whole genome shotgun (WGS) entry which is preliminary data.</text>
</comment>
<accession>A0A7C9TQR5</accession>
<organism evidence="3 4">
    <name type="scientific">Galbitalea soli</name>
    <dbReference type="NCBI Taxonomy" id="1268042"/>
    <lineage>
        <taxon>Bacteria</taxon>
        <taxon>Bacillati</taxon>
        <taxon>Actinomycetota</taxon>
        <taxon>Actinomycetes</taxon>
        <taxon>Micrococcales</taxon>
        <taxon>Microbacteriaceae</taxon>
        <taxon>Galbitalea</taxon>
    </lineage>
</organism>
<protein>
    <submittedName>
        <fullName evidence="3">Prepilin-type N-terminal cleavage/methylation domain-containing protein</fullName>
    </submittedName>
</protein>
<gene>
    <name evidence="3" type="ORF">G3T37_07495</name>
</gene>
<reference evidence="3 4" key="1">
    <citation type="journal article" date="2014" name="Int. J. Syst. Evol. Microbiol.">
        <title>Description of Galbitalea soli gen. nov., sp. nov., and Frondihabitans sucicola sp. nov.</title>
        <authorList>
            <person name="Kim S.J."/>
            <person name="Lim J.M."/>
            <person name="Ahn J.H."/>
            <person name="Weon H.Y."/>
            <person name="Hamada M."/>
            <person name="Suzuki K."/>
            <person name="Ahn T.Y."/>
            <person name="Kwon S.W."/>
        </authorList>
    </citation>
    <scope>NUCLEOTIDE SEQUENCE [LARGE SCALE GENOMIC DNA]</scope>
    <source>
        <strain evidence="3 4">NBRC 108727</strain>
    </source>
</reference>
<proteinExistence type="predicted"/>